<feature type="compositionally biased region" description="Basic residues" evidence="4">
    <location>
        <begin position="8"/>
        <end position="28"/>
    </location>
</feature>
<dbReference type="InterPro" id="IPR028994">
    <property type="entry name" value="Integrin_alpha_N"/>
</dbReference>
<dbReference type="InterPro" id="IPR036439">
    <property type="entry name" value="Dockerin_dom_sf"/>
</dbReference>
<proteinExistence type="predicted"/>
<dbReference type="Gene3D" id="1.10.1330.10">
    <property type="entry name" value="Dockerin domain"/>
    <property type="match status" value="1"/>
</dbReference>
<dbReference type="GO" id="GO:0000272">
    <property type="term" value="P:polysaccharide catabolic process"/>
    <property type="evidence" value="ECO:0007669"/>
    <property type="project" value="InterPro"/>
</dbReference>
<keyword evidence="1" id="KW-0732">Signal</keyword>
<evidence type="ECO:0000256" key="2">
    <source>
        <dbReference type="ARBA" id="ARBA00022737"/>
    </source>
</evidence>
<dbReference type="GO" id="GO:0007154">
    <property type="term" value="P:cell communication"/>
    <property type="evidence" value="ECO:0007669"/>
    <property type="project" value="InterPro"/>
</dbReference>
<dbReference type="NCBIfam" id="NF038134">
    <property type="entry name" value="choice_anch_M"/>
    <property type="match status" value="2"/>
</dbReference>
<feature type="region of interest" description="Disordered" evidence="4">
    <location>
        <begin position="1"/>
        <end position="28"/>
    </location>
</feature>
<protein>
    <submittedName>
        <fullName evidence="6">Calx-beta domain protein</fullName>
    </submittedName>
</protein>
<keyword evidence="3" id="KW-0106">Calcium</keyword>
<dbReference type="Pfam" id="PF13517">
    <property type="entry name" value="FG-GAP_3"/>
    <property type="match status" value="3"/>
</dbReference>
<dbReference type="SMART" id="SM00237">
    <property type="entry name" value="Calx_beta"/>
    <property type="match status" value="1"/>
</dbReference>
<dbReference type="InterPro" id="IPR038081">
    <property type="entry name" value="CalX-like_sf"/>
</dbReference>
<evidence type="ECO:0000256" key="4">
    <source>
        <dbReference type="SAM" id="MobiDB-lite"/>
    </source>
</evidence>
<dbReference type="SUPFAM" id="SSF69318">
    <property type="entry name" value="Integrin alpha N-terminal domain"/>
    <property type="match status" value="2"/>
</dbReference>
<evidence type="ECO:0000313" key="7">
    <source>
        <dbReference type="Proteomes" id="UP000321353"/>
    </source>
</evidence>
<dbReference type="Pfam" id="PF03160">
    <property type="entry name" value="Calx-beta"/>
    <property type="match status" value="1"/>
</dbReference>
<keyword evidence="7" id="KW-1185">Reference proteome</keyword>
<accession>A0A5B9M5K8</accession>
<feature type="domain" description="Calx-beta" evidence="5">
    <location>
        <begin position="274"/>
        <end position="372"/>
    </location>
</feature>
<keyword evidence="2" id="KW-0677">Repeat</keyword>
<dbReference type="Gene3D" id="2.60.40.2030">
    <property type="match status" value="1"/>
</dbReference>
<dbReference type="KEGG" id="smam:Mal15_04390"/>
<dbReference type="GO" id="GO:0004553">
    <property type="term" value="F:hydrolase activity, hydrolyzing O-glycosyl compounds"/>
    <property type="evidence" value="ECO:0007669"/>
    <property type="project" value="InterPro"/>
</dbReference>
<dbReference type="SUPFAM" id="SSF141072">
    <property type="entry name" value="CalX-like"/>
    <property type="match status" value="1"/>
</dbReference>
<gene>
    <name evidence="6" type="ORF">Mal15_04390</name>
</gene>
<dbReference type="InterPro" id="IPR003644">
    <property type="entry name" value="Calx_beta"/>
</dbReference>
<dbReference type="PANTHER" id="PTHR44103">
    <property type="entry name" value="PROPROTEIN CONVERTASE P"/>
    <property type="match status" value="1"/>
</dbReference>
<name>A0A5B9M5K8_9BACT</name>
<dbReference type="RefSeq" id="WP_147866228.1">
    <property type="nucleotide sequence ID" value="NZ_CP036264.1"/>
</dbReference>
<evidence type="ECO:0000313" key="6">
    <source>
        <dbReference type="EMBL" id="QEF96411.1"/>
    </source>
</evidence>
<dbReference type="GO" id="GO:0016020">
    <property type="term" value="C:membrane"/>
    <property type="evidence" value="ECO:0007669"/>
    <property type="project" value="InterPro"/>
</dbReference>
<dbReference type="InterPro" id="IPR013517">
    <property type="entry name" value="FG-GAP"/>
</dbReference>
<evidence type="ECO:0000259" key="5">
    <source>
        <dbReference type="SMART" id="SM00237"/>
    </source>
</evidence>
<reference evidence="6 7" key="1">
    <citation type="submission" date="2019-02" db="EMBL/GenBank/DDBJ databases">
        <title>Planctomycetal bacteria perform biofilm scaping via a novel small molecule.</title>
        <authorList>
            <person name="Jeske O."/>
            <person name="Boedeker C."/>
            <person name="Wiegand S."/>
            <person name="Breitling P."/>
            <person name="Kallscheuer N."/>
            <person name="Jogler M."/>
            <person name="Rohde M."/>
            <person name="Petersen J."/>
            <person name="Medema M.H."/>
            <person name="Surup F."/>
            <person name="Jogler C."/>
        </authorList>
    </citation>
    <scope>NUCLEOTIDE SEQUENCE [LARGE SCALE GENOMIC DNA]</scope>
    <source>
        <strain evidence="6 7">Mal15</strain>
    </source>
</reference>
<dbReference type="Pfam" id="PF00404">
    <property type="entry name" value="Dockerin_1"/>
    <property type="match status" value="1"/>
</dbReference>
<dbReference type="PROSITE" id="PS00018">
    <property type="entry name" value="EF_HAND_1"/>
    <property type="match status" value="2"/>
</dbReference>
<organism evidence="6 7">
    <name type="scientific">Stieleria maiorica</name>
    <dbReference type="NCBI Taxonomy" id="2795974"/>
    <lineage>
        <taxon>Bacteria</taxon>
        <taxon>Pseudomonadati</taxon>
        <taxon>Planctomycetota</taxon>
        <taxon>Planctomycetia</taxon>
        <taxon>Pirellulales</taxon>
        <taxon>Pirellulaceae</taxon>
        <taxon>Stieleria</taxon>
    </lineage>
</organism>
<sequence>MSTFRFGRWSRSRSHAKGRGLRPATRRRASRLEQLERRQLLAAELENLLTTQHVDLNLQHESGQWQLGVEADETGGKVHYTNDQALLYAGSPARVVMPEGAPLDFVGVDPGENFYLLPQSQAQNAEALFLGVAGYGLDDTVDRYDASAESKGRTGAQQVRWAKAALADVRHVNPDGSAGSGEFSMWQSGVFGQTVVFMSSFDDGVANANALGLDTTDGISADDAVWISTGSHAHYNFGFTQPGRYEVDLRLSAYFGDDNSTTPNSAGFSQSDPITVYFSVESVGQVQFDASSYSVDEDAGTASIDVVRTGGSDGRISVNYATGDATAVADSDYTPMSGEIVLADGQTRKTIEIPILDDATAEGDESFHVGLMTPLPAGIDTYLRQSEDDANGLLGDVVSTTVTIRANDGSFGVTGIQESYLPGEVLQARIAGVTLEEGQEVQWRIRPAGTDFSGTVLSRFVPETNTPDARAGLLDMQLDASFDGYELVAAVMQDFQAIATTKWAGPITVSNAVEPLSITYNGPTPFRIGETASLVATGRELVEGESLKVVINASLDHYALWRSARGYDQIDARTFAFEPPSNNLYPLALQVIRDGLVVAQSESFEVDAERVEFFFEGMQPVYRAGQTFSAMITVDPDLGDKVTYSWAMYDDDQNPMKVAQGEAGRTFEMPLTADLDGQRMYIQARVAYESGNTALVGGAYPYLTVIDNASDQLFLFSSLPDHYHQGSPVDLQLFADPGLGEGDSIAWQWRWPGMDWETMPGAEGLNHQLTAEQAMDGLEVRATLTFANSNFDPMAAGPVTIEIDDHGSAPLQQPTVTGELSVIGDNLVTLTRQLPTDVGTILTSHLWERKGAGESTFSPVAGQSGSTLTFAATMADDGAEYRVSILKPDGTVAYGPSPAVVLDVTTGPHPAAVVPFALPATLSTAPAGPTGAALADLDGDGDEDLLVPSFGSVAWLPLDAGTFGASITVAAVGADEAVAGDLDGDGDLDVIVAETGVGLAWYPNDGSGTFGSRHVIVDLPGVSPGTLGVSLADLDGDGDLDAVANNREPGEVTWYANDGSGNFAMAAALPFDVPYTFGLAFADLDGDGDQDVAAANFPLNQILWAANDGDGNFGLTLTVTSELTGPFSVIAVDLDGDSDLDLVSASYDDKVAVYENDGSGNFGPQQILTTAVLTPYRLTAEDLNGDGGVDVIVGSGANGDVVWLPGNGAGEFEAARTIVSTGGTAVMATPVVDLDGDGDKDVLAAAYATAVMSIENRTGESATAVFAPAAGTYRTGQYVNVGVYFGSPVTVTGSPFIPGTVGGSAVEFAYVGGSGTNTLTFRYVVPAGAADSDGIELGTSIDPNGGTLVDVVGEVITGNDLNVPATDLSGVLIDGVAPLVTSITRIDTNPTVARSVSFRVEFDQSVSGVDTTDFDVTADGVAGASVTAVEGSGTTYVVTVGTGFGSGTIRLDVLLHATVTNVGGNSLGSGFTGGQVYTLNRRPERTLSTFYTAGHADLGVNFVDGGWKLSIHADDPEGDYATDEILTIAGPSSAETVPSGSQWDFLGSTDGTVFVLPASPTADLPFLGLGAEETTPGTFAAYLVDDPRVGTTSRWIKLDLMDVRGPAGGEFSMYSIGSEGPRVWMASADGLDALDSYWLREGSHDHTNMAFTEAGFYEIDVVASGFLDANGNGTLDPGMDPYTESGVTTLYFQVNESGEPTPVTLPAEVESIDVQLVPVALPSDASLADLPAGIDSIPVGESYFVEVWVQDRSGQIGGIAGGRIDIQYTTDLLDALQLTNESFDVLQSGEIDDAAGLIDDFGGGTLIQQQALAPQWARLGYVEVVATSAGDAEYRLLPGSLQFATFGGGNVGFDDVDLSDIATVTHTESLQLDFAVVREPSATRGDGSTARVPDSVSYVHEWEPFYVEVYLSNVTEMAGVETIAFDLSYDTSITTAMKFKPGPSFEFSNGLPLLDDIAGMISNIQLIATDPGLGTEPVLVGHVLFSPTDSDDVAVDEAGTQILGPQGIGLAASAVADVAGQEVNVVAGAAPPTAMWAVPYDVDDSDSIDFADFAVFAAAFGQTVGDAEPPFARWADFDGSGLVDYDDLAYFDANQGLTVDGFERLMFSSAYPTPEFDLPLPSPPPELTQATLETFSSFGPFSNGNDAYDVDNSGETSPRDALLVINALASQTNARPFFLDVNGDGQTSPMDALWVINRLSRLQSERASATDEALSTLGVSAMSLTSESLMSEDSEDDELIELIAADQQLF</sequence>
<dbReference type="InterPro" id="IPR018247">
    <property type="entry name" value="EF_Hand_1_Ca_BS"/>
</dbReference>
<dbReference type="Proteomes" id="UP000321353">
    <property type="component" value="Chromosome"/>
</dbReference>
<evidence type="ECO:0000256" key="3">
    <source>
        <dbReference type="ARBA" id="ARBA00022837"/>
    </source>
</evidence>
<dbReference type="InterPro" id="IPR002105">
    <property type="entry name" value="Dockerin_1_rpt"/>
</dbReference>
<dbReference type="PANTHER" id="PTHR44103:SF1">
    <property type="entry name" value="PROPROTEIN CONVERTASE P"/>
    <property type="match status" value="1"/>
</dbReference>
<evidence type="ECO:0000256" key="1">
    <source>
        <dbReference type="ARBA" id="ARBA00022729"/>
    </source>
</evidence>
<dbReference type="Gene3D" id="2.130.10.130">
    <property type="entry name" value="Integrin alpha, N-terminal"/>
    <property type="match status" value="1"/>
</dbReference>
<dbReference type="EMBL" id="CP036264">
    <property type="protein sequence ID" value="QEF96411.1"/>
    <property type="molecule type" value="Genomic_DNA"/>
</dbReference>